<dbReference type="RefSeq" id="WP_146505049.1">
    <property type="nucleotide sequence ID" value="NZ_SJPG01000001.1"/>
</dbReference>
<feature type="signal peptide" evidence="1">
    <location>
        <begin position="1"/>
        <end position="32"/>
    </location>
</feature>
<dbReference type="AlphaFoldDB" id="A0A5C5XLF5"/>
<protein>
    <recommendedName>
        <fullName evidence="4">DUF1598 domain-containing protein</fullName>
    </recommendedName>
</protein>
<dbReference type="EMBL" id="SJPG01000001">
    <property type="protein sequence ID" value="TWT63281.1"/>
    <property type="molecule type" value="Genomic_DNA"/>
</dbReference>
<gene>
    <name evidence="2" type="ORF">Pan54_40340</name>
</gene>
<evidence type="ECO:0000256" key="1">
    <source>
        <dbReference type="SAM" id="SignalP"/>
    </source>
</evidence>
<evidence type="ECO:0000313" key="2">
    <source>
        <dbReference type="EMBL" id="TWT63281.1"/>
    </source>
</evidence>
<organism evidence="2 3">
    <name type="scientific">Rubinisphaera italica</name>
    <dbReference type="NCBI Taxonomy" id="2527969"/>
    <lineage>
        <taxon>Bacteria</taxon>
        <taxon>Pseudomonadati</taxon>
        <taxon>Planctomycetota</taxon>
        <taxon>Planctomycetia</taxon>
        <taxon>Planctomycetales</taxon>
        <taxon>Planctomycetaceae</taxon>
        <taxon>Rubinisphaera</taxon>
    </lineage>
</organism>
<accession>A0A5C5XLF5</accession>
<dbReference type="Pfam" id="PF07643">
    <property type="entry name" value="DUF1598"/>
    <property type="match status" value="1"/>
</dbReference>
<keyword evidence="3" id="KW-1185">Reference proteome</keyword>
<evidence type="ECO:0008006" key="4">
    <source>
        <dbReference type="Google" id="ProtNLM"/>
    </source>
</evidence>
<dbReference type="InterPro" id="IPR011487">
    <property type="entry name" value="DUF1598"/>
</dbReference>
<sequence length="578" mass="62659" precursor="true">MSQVTLPKVNRRAIWIAACLCLFTFSTSVSQAATPSEQIAAHLEAGEFQPAVELAATVQDADLKSELLSQIAMAQTADQQFEASRATLNRMPLNADRANATAAQARQQSLQGGGADFESLISLIETVVSPLTWEAVGGLGTINDFDTGGGIYVDANGMVAKMTTTEQNNRLKELALEARQASLNNDMAAPSNLRMVSLTRLEKAVQDRIAQGLPVADSMQNLAGIYHVQHIFVYPEQGEIVIAGPAAGWEYTESGYTVSSQSGVPTLQLDDLVTLLRTFGPEGERIFGCSIDPRPEGLKDLKDYVAKSQAGGAISSRAVRSWTNQLQRKLGEQDVTIYGVPVSSRVARVIVEADFRMKLIGIGKLEGGSNVPDYFELMTAAQAADMSSLDALRWWLSLKCESILMSNDSDAFELRESSVLCQSENQFINKDGERVATGTAEANNQQFANNFTNHYSDLSRDDLVFADLQNVFDLALISALINQQQLTHQVNWDMGSFAAHGDYQPATYEAPQTVDSVVNHKVFNGKNIVVQVAGGVQVDVSAALSKLTATDRLENAAEQAQAGNLPAGRWWWDAKNAQ</sequence>
<evidence type="ECO:0000313" key="3">
    <source>
        <dbReference type="Proteomes" id="UP000316095"/>
    </source>
</evidence>
<name>A0A5C5XLF5_9PLAN</name>
<keyword evidence="1" id="KW-0732">Signal</keyword>
<comment type="caution">
    <text evidence="2">The sequence shown here is derived from an EMBL/GenBank/DDBJ whole genome shotgun (WGS) entry which is preliminary data.</text>
</comment>
<dbReference type="Proteomes" id="UP000316095">
    <property type="component" value="Unassembled WGS sequence"/>
</dbReference>
<proteinExistence type="predicted"/>
<reference evidence="2 3" key="1">
    <citation type="submission" date="2019-02" db="EMBL/GenBank/DDBJ databases">
        <title>Deep-cultivation of Planctomycetes and their phenomic and genomic characterization uncovers novel biology.</title>
        <authorList>
            <person name="Wiegand S."/>
            <person name="Jogler M."/>
            <person name="Boedeker C."/>
            <person name="Pinto D."/>
            <person name="Vollmers J."/>
            <person name="Rivas-Marin E."/>
            <person name="Kohn T."/>
            <person name="Peeters S.H."/>
            <person name="Heuer A."/>
            <person name="Rast P."/>
            <person name="Oberbeckmann S."/>
            <person name="Bunk B."/>
            <person name="Jeske O."/>
            <person name="Meyerdierks A."/>
            <person name="Storesund J.E."/>
            <person name="Kallscheuer N."/>
            <person name="Luecker S."/>
            <person name="Lage O.M."/>
            <person name="Pohl T."/>
            <person name="Merkel B.J."/>
            <person name="Hornburger P."/>
            <person name="Mueller R.-W."/>
            <person name="Bruemmer F."/>
            <person name="Labrenz M."/>
            <person name="Spormann A.M."/>
            <person name="Op Den Camp H."/>
            <person name="Overmann J."/>
            <person name="Amann R."/>
            <person name="Jetten M.S.M."/>
            <person name="Mascher T."/>
            <person name="Medema M.H."/>
            <person name="Devos D.P."/>
            <person name="Kaster A.-K."/>
            <person name="Ovreas L."/>
            <person name="Rohde M."/>
            <person name="Galperin M.Y."/>
            <person name="Jogler C."/>
        </authorList>
    </citation>
    <scope>NUCLEOTIDE SEQUENCE [LARGE SCALE GENOMIC DNA]</scope>
    <source>
        <strain evidence="2 3">Pan54</strain>
    </source>
</reference>
<feature type="chain" id="PRO_5022728489" description="DUF1598 domain-containing protein" evidence="1">
    <location>
        <begin position="33"/>
        <end position="578"/>
    </location>
</feature>
<dbReference type="OrthoDB" id="233246at2"/>